<proteinExistence type="predicted"/>
<keyword evidence="1" id="KW-1185">Reference proteome</keyword>
<evidence type="ECO:0000313" key="1">
    <source>
        <dbReference type="Proteomes" id="UP000025227"/>
    </source>
</evidence>
<sequence>MLSFSLRTQVHKGIRSSEFRQRTKIGDPVYAKKSEIRWHVMRYSAERWLRAVIDRMARGVKRTPGWPPASWSNHFTKPLNERSAMTRASQASTNQWTTLARDMKNGAVTGARSRTSMINGTTGDTGDVILLK</sequence>
<dbReference type="WBParaSite" id="HCON_00187370-00001">
    <property type="protein sequence ID" value="HCON_00187370-00001"/>
    <property type="gene ID" value="HCON_00187370"/>
</dbReference>
<dbReference type="Proteomes" id="UP000025227">
    <property type="component" value="Unplaced"/>
</dbReference>
<accession>A0A7I4Z4W1</accession>
<reference evidence="2" key="1">
    <citation type="submission" date="2020-12" db="UniProtKB">
        <authorList>
            <consortium name="WormBaseParasite"/>
        </authorList>
    </citation>
    <scope>IDENTIFICATION</scope>
    <source>
        <strain evidence="2">MHco3</strain>
    </source>
</reference>
<name>A0A7I4Z4W1_HAECO</name>
<protein>
    <submittedName>
        <fullName evidence="2">Transposase</fullName>
    </submittedName>
</protein>
<dbReference type="AlphaFoldDB" id="A0A7I4Z4W1"/>
<organism evidence="1 2">
    <name type="scientific">Haemonchus contortus</name>
    <name type="common">Barber pole worm</name>
    <dbReference type="NCBI Taxonomy" id="6289"/>
    <lineage>
        <taxon>Eukaryota</taxon>
        <taxon>Metazoa</taxon>
        <taxon>Ecdysozoa</taxon>
        <taxon>Nematoda</taxon>
        <taxon>Chromadorea</taxon>
        <taxon>Rhabditida</taxon>
        <taxon>Rhabditina</taxon>
        <taxon>Rhabditomorpha</taxon>
        <taxon>Strongyloidea</taxon>
        <taxon>Trichostrongylidae</taxon>
        <taxon>Haemonchus</taxon>
    </lineage>
</organism>
<evidence type="ECO:0000313" key="2">
    <source>
        <dbReference type="WBParaSite" id="HCON_00187370-00001"/>
    </source>
</evidence>